<protein>
    <recommendedName>
        <fullName evidence="5">Zinc finger GRF-type domain-containing protein</fullName>
    </recommendedName>
</protein>
<keyword evidence="4" id="KW-1185">Reference proteome</keyword>
<dbReference type="Proteomes" id="UP000270094">
    <property type="component" value="Unassembled WGS sequence"/>
</dbReference>
<evidence type="ECO:0000313" key="3">
    <source>
        <dbReference type="EMBL" id="VDM70499.1"/>
    </source>
</evidence>
<proteinExistence type="predicted"/>
<feature type="chain" id="PRO_5018325177" description="Zinc finger GRF-type domain-containing protein" evidence="2">
    <location>
        <begin position="22"/>
        <end position="187"/>
    </location>
</feature>
<name>A0A3P7ITR3_STRVU</name>
<dbReference type="OrthoDB" id="5835567at2759"/>
<evidence type="ECO:0008006" key="5">
    <source>
        <dbReference type="Google" id="ProtNLM"/>
    </source>
</evidence>
<dbReference type="AlphaFoldDB" id="A0A3P7ITR3"/>
<sequence length="187" mass="21048">MLPLVKVHLFVLKIELELLTCRYCHAPLKAIPLDTDENTGDQRFFWACRNMKTKTCYFPLGLPNKVFWLKRTAEQREMDFFPRPAIHLLPREFRPLYPTVFSEEGSRKLPPSRSETSATSVANESFSGSASTQSPGTSTSSVSTEIATTEASVISEQNKGAAVLLIETPLRLMRQVVTTLTMRPLLK</sequence>
<reference evidence="3 4" key="1">
    <citation type="submission" date="2018-11" db="EMBL/GenBank/DDBJ databases">
        <authorList>
            <consortium name="Pathogen Informatics"/>
        </authorList>
    </citation>
    <scope>NUCLEOTIDE SEQUENCE [LARGE SCALE GENOMIC DNA]</scope>
</reference>
<accession>A0A3P7ITR3</accession>
<feature type="compositionally biased region" description="Polar residues" evidence="1">
    <location>
        <begin position="113"/>
        <end position="143"/>
    </location>
</feature>
<feature type="signal peptide" evidence="2">
    <location>
        <begin position="1"/>
        <end position="21"/>
    </location>
</feature>
<evidence type="ECO:0000256" key="1">
    <source>
        <dbReference type="SAM" id="MobiDB-lite"/>
    </source>
</evidence>
<evidence type="ECO:0000313" key="4">
    <source>
        <dbReference type="Proteomes" id="UP000270094"/>
    </source>
</evidence>
<dbReference type="EMBL" id="UYYB01016347">
    <property type="protein sequence ID" value="VDM70499.1"/>
    <property type="molecule type" value="Genomic_DNA"/>
</dbReference>
<evidence type="ECO:0000256" key="2">
    <source>
        <dbReference type="SAM" id="SignalP"/>
    </source>
</evidence>
<feature type="region of interest" description="Disordered" evidence="1">
    <location>
        <begin position="102"/>
        <end position="143"/>
    </location>
</feature>
<organism evidence="3 4">
    <name type="scientific">Strongylus vulgaris</name>
    <name type="common">Blood worm</name>
    <dbReference type="NCBI Taxonomy" id="40348"/>
    <lineage>
        <taxon>Eukaryota</taxon>
        <taxon>Metazoa</taxon>
        <taxon>Ecdysozoa</taxon>
        <taxon>Nematoda</taxon>
        <taxon>Chromadorea</taxon>
        <taxon>Rhabditida</taxon>
        <taxon>Rhabditina</taxon>
        <taxon>Rhabditomorpha</taxon>
        <taxon>Strongyloidea</taxon>
        <taxon>Strongylidae</taxon>
        <taxon>Strongylus</taxon>
    </lineage>
</organism>
<keyword evidence="2" id="KW-0732">Signal</keyword>
<gene>
    <name evidence="3" type="ORF">SVUK_LOCUS5497</name>
</gene>